<proteinExistence type="predicted"/>
<accession>A0A9W3BBY9</accession>
<dbReference type="RefSeq" id="XP_055896960.1">
    <property type="nucleotide sequence ID" value="XM_056040985.1"/>
</dbReference>
<evidence type="ECO:0000313" key="2">
    <source>
        <dbReference type="Proteomes" id="UP001165740"/>
    </source>
</evidence>
<protein>
    <submittedName>
        <fullName evidence="3">Uncharacterized protein LOC106066578</fullName>
    </submittedName>
</protein>
<dbReference type="GeneID" id="106066578"/>
<organism evidence="2 3">
    <name type="scientific">Biomphalaria glabrata</name>
    <name type="common">Bloodfluke planorb</name>
    <name type="synonym">Freshwater snail</name>
    <dbReference type="NCBI Taxonomy" id="6526"/>
    <lineage>
        <taxon>Eukaryota</taxon>
        <taxon>Metazoa</taxon>
        <taxon>Spiralia</taxon>
        <taxon>Lophotrochozoa</taxon>
        <taxon>Mollusca</taxon>
        <taxon>Gastropoda</taxon>
        <taxon>Heterobranchia</taxon>
        <taxon>Euthyneura</taxon>
        <taxon>Panpulmonata</taxon>
        <taxon>Hygrophila</taxon>
        <taxon>Lymnaeoidea</taxon>
        <taxon>Planorbidae</taxon>
        <taxon>Biomphalaria</taxon>
    </lineage>
</organism>
<keyword evidence="2" id="KW-1185">Reference proteome</keyword>
<evidence type="ECO:0000313" key="3">
    <source>
        <dbReference type="RefSeq" id="XP_055896960.1"/>
    </source>
</evidence>
<name>A0A9W3BBY9_BIOGL</name>
<evidence type="ECO:0000256" key="1">
    <source>
        <dbReference type="SAM" id="Coils"/>
    </source>
</evidence>
<keyword evidence="1" id="KW-0175">Coiled coil</keyword>
<sequence>MRPYLQMTFILSKLQNLESVKEMSQKIIVGIDLIKTKGESLIQGDETSTYEEITQFVTDKSAEILQCCMAMSEQILLDSNCTLEASELQRLNANVDNLNSKVTQQTKKLHKLHNTIRYQRRITNDLQDMDTKFMEFKEAVMTELQTASMFMSDLQTKCQNLCDDFRDHKEMIKVQDKKVVMSENEDQIITMKLNENMKLKEYLVTVVEHVNFIDKDVLKIKDAQRKMCLKEQNIQKDITRSNGIEFLCQKSYTPDVQCVKDCLHVIGQHDQQISEGGENDLHAHLEDCMRNPGHVHFTPIDTLCSASLPEGNQNNIWYSIIKAVADLTVRVSVTMTSLDRPEFWPNTKVPYFLYNMRGSQHLRTGSGKVEKVIKFTNESCPCETCRHSDKPNTEWWKIKVYTAANVVFDGVEARHTTCRFFYDTEESPEISLQVVVDNDFKTNIKGDWSCFCCVTCNKKLAETLQGMVEDYDIFNNITYHKYNGTSEEDKLMFTVSHPHGCCKLVSLGQWKDKYTSDIILQQFTYYTCTCAGCSGAPVYCVGHCLHYHSGSLKSGLCYSNYG</sequence>
<gene>
    <name evidence="3" type="primary">LOC106066578</name>
</gene>
<feature type="coiled-coil region" evidence="1">
    <location>
        <begin position="81"/>
        <end position="115"/>
    </location>
</feature>
<dbReference type="Proteomes" id="UP001165740">
    <property type="component" value="Chromosome 9"/>
</dbReference>
<dbReference type="AlphaFoldDB" id="A0A9W3BBY9"/>
<reference evidence="3" key="1">
    <citation type="submission" date="2025-08" db="UniProtKB">
        <authorList>
            <consortium name="RefSeq"/>
        </authorList>
    </citation>
    <scope>IDENTIFICATION</scope>
</reference>